<dbReference type="InterPro" id="IPR021949">
    <property type="entry name" value="DUF3566_TM"/>
</dbReference>
<feature type="transmembrane region" description="Helical" evidence="2">
    <location>
        <begin position="78"/>
        <end position="101"/>
    </location>
</feature>
<feature type="region of interest" description="Disordered" evidence="1">
    <location>
        <begin position="1"/>
        <end position="57"/>
    </location>
</feature>
<evidence type="ECO:0000313" key="4">
    <source>
        <dbReference type="EMBL" id="TYR19693.1"/>
    </source>
</evidence>
<evidence type="ECO:0000313" key="5">
    <source>
        <dbReference type="Proteomes" id="UP000324726"/>
    </source>
</evidence>
<dbReference type="Proteomes" id="UP000324726">
    <property type="component" value="Unassembled WGS sequence"/>
</dbReference>
<evidence type="ECO:0000256" key="2">
    <source>
        <dbReference type="SAM" id="Phobius"/>
    </source>
</evidence>
<comment type="caution">
    <text evidence="4">The sequence shown here is derived from an EMBL/GenBank/DDBJ whole genome shotgun (WGS) entry which is preliminary data.</text>
</comment>
<evidence type="ECO:0000259" key="3">
    <source>
        <dbReference type="Pfam" id="PF12089"/>
    </source>
</evidence>
<evidence type="ECO:0000256" key="1">
    <source>
        <dbReference type="SAM" id="MobiDB-lite"/>
    </source>
</evidence>
<keyword evidence="2" id="KW-0472">Membrane</keyword>
<keyword evidence="2" id="KW-1133">Transmembrane helix</keyword>
<reference evidence="4 5" key="1">
    <citation type="submission" date="2019-08" db="EMBL/GenBank/DDBJ databases">
        <title>Draft genome of C. urealyticum strain VH4248.</title>
        <authorList>
            <person name="Navas J."/>
        </authorList>
    </citation>
    <scope>NUCLEOTIDE SEQUENCE [LARGE SCALE GENOMIC DNA]</scope>
    <source>
        <strain evidence="4 5">VH4248</strain>
    </source>
</reference>
<name>A0A5D4FUK0_9CORY</name>
<dbReference type="Pfam" id="PF12089">
    <property type="entry name" value="DUF3566"/>
    <property type="match status" value="1"/>
</dbReference>
<sequence length="196" mass="20030">MTPEGTGKVTSEASDQAADAVEKDSAPAKDTAGAEKTAAETTVTGKAASENATSWKARAPRGRELTLTSIDVRSAGRLGLAAGCVTFVVWVLAWMLMWLVLAVAGVWGRMNTLLADIAGFGGISGWGVLGAVALVGVLEFFVVWGIVPLTALVYNAAADVLGGLKLRVASPEEGTATTVATDYVAAPETSTTSDEA</sequence>
<keyword evidence="2" id="KW-0812">Transmembrane</keyword>
<proteinExistence type="predicted"/>
<feature type="domain" description="DUF3566" evidence="3">
    <location>
        <begin position="61"/>
        <end position="168"/>
    </location>
</feature>
<dbReference type="AlphaFoldDB" id="A0A5D4FUK0"/>
<dbReference type="RefSeq" id="WP_148811433.1">
    <property type="nucleotide sequence ID" value="NZ_VSZI01000001.1"/>
</dbReference>
<feature type="transmembrane region" description="Helical" evidence="2">
    <location>
        <begin position="113"/>
        <end position="135"/>
    </location>
</feature>
<gene>
    <name evidence="4" type="ORF">FYJ87_01390</name>
</gene>
<protein>
    <submittedName>
        <fullName evidence="4">DUF3566 domain-containing protein</fullName>
    </submittedName>
</protein>
<feature type="compositionally biased region" description="Low complexity" evidence="1">
    <location>
        <begin position="28"/>
        <end position="48"/>
    </location>
</feature>
<organism evidence="4 5">
    <name type="scientific">Corynebacterium urealyticum</name>
    <dbReference type="NCBI Taxonomy" id="43771"/>
    <lineage>
        <taxon>Bacteria</taxon>
        <taxon>Bacillati</taxon>
        <taxon>Actinomycetota</taxon>
        <taxon>Actinomycetes</taxon>
        <taxon>Mycobacteriales</taxon>
        <taxon>Corynebacteriaceae</taxon>
        <taxon>Corynebacterium</taxon>
    </lineage>
</organism>
<accession>A0A5D4FUK0</accession>
<dbReference type="EMBL" id="VSZI01000001">
    <property type="protein sequence ID" value="TYR19693.1"/>
    <property type="molecule type" value="Genomic_DNA"/>
</dbReference>